<dbReference type="PROSITE" id="PS00847">
    <property type="entry name" value="MCM_1"/>
    <property type="match status" value="1"/>
</dbReference>
<dbReference type="Gene3D" id="2.20.28.10">
    <property type="match status" value="1"/>
</dbReference>
<evidence type="ECO:0000256" key="6">
    <source>
        <dbReference type="ARBA" id="ARBA00022806"/>
    </source>
</evidence>
<dbReference type="CDD" id="cd17757">
    <property type="entry name" value="MCM6"/>
    <property type="match status" value="1"/>
</dbReference>
<accession>A0AA36CSY1</accession>
<evidence type="ECO:0000256" key="3">
    <source>
        <dbReference type="ARBA" id="ARBA00022705"/>
    </source>
</evidence>
<dbReference type="GO" id="GO:0042555">
    <property type="term" value="C:MCM complex"/>
    <property type="evidence" value="ECO:0007669"/>
    <property type="project" value="UniProtKB-UniRule"/>
</dbReference>
<comment type="caution">
    <text evidence="16">The sequence shown here is derived from an EMBL/GenBank/DDBJ whole genome shotgun (WGS) entry which is preliminary data.</text>
</comment>
<name>A0AA36CSY1_9BILA</name>
<dbReference type="SUPFAM" id="SSF50249">
    <property type="entry name" value="Nucleic acid-binding proteins"/>
    <property type="match status" value="1"/>
</dbReference>
<sequence>MDLVQINVPKYEDEQCRRVGEEFSRFIREYANDEGDKIYFQAMQALGFQERNTLFVDLTHVHAYSVGLYTSISISFYKLYPTLCKALHLELLEVAKNKDEKRIQNKQLHIAFGNHPTFSKLRELVAENVGALVQIHGQVVRTHPVHPELFIGTFVCDDCGVTIRDVAQQFRYTQPSKCTNSHCMNRTRFSLDIDDSTFVDFQKLRIQEQSDELPRGSIPRALDVIVRGELVESVQPGDRVTITGSLIVIPDIAMMSTPGLRADTGKKGKQQQEEGGLGGLKSLGVREMTYRLAFLCSKIGTNATTFGGKEVNDSVEPLMLWNGLSDSEKATLRKMSEDKDIELHLGDSVFPNVYGNEEIKLGVLLMLFGGVQKMNKGEGTCQRGDINVLLVGDPSTAKSQMLKRVEEFAPRAVYTSGKASSAAGLTAAVVKDEESMDFVIEAGALMLADNGVCCIDEFDKMEPRDQVAIHEAMEQQTISITKAGVKATLNARASILAAANPVGGRYDRSRPLKYNVQLSAPIMSRFDLFFVLIDECNEIVDFAIARRILDNHRDINGQDHRQTYYSEEDVKKYIAFARLFRPKINEAAAAALVDTYKKLRMQDSNNATTSSWRVTVRQLESLVRLSEALARMKCSSEVTPAHVDRAAKLLSKSIIRVEQPDVLLDDDWDDEMLEQVTTNDDGLNKNNETAEAEGDEGDENRVEPSKLKIRYEVFKHIADMLVSHMRADEEQAGGEENWNGVQASKLTEWFLATLESEIDSEQQLIEQKTICERVIKRLTTDRILVELEPGQDPLLIVHPNYVCDD</sequence>
<keyword evidence="7 12" id="KW-0067">ATP-binding</keyword>
<keyword evidence="6 13" id="KW-0347">Helicase</keyword>
<dbReference type="Pfam" id="PF17855">
    <property type="entry name" value="MCM_lid"/>
    <property type="match status" value="1"/>
</dbReference>
<comment type="catalytic activity">
    <reaction evidence="11">
        <text>ATP + H2O = ADP + phosphate + H(+)</text>
        <dbReference type="Rhea" id="RHEA:13065"/>
        <dbReference type="ChEBI" id="CHEBI:15377"/>
        <dbReference type="ChEBI" id="CHEBI:15378"/>
        <dbReference type="ChEBI" id="CHEBI:30616"/>
        <dbReference type="ChEBI" id="CHEBI:43474"/>
        <dbReference type="ChEBI" id="CHEBI:456216"/>
        <dbReference type="EC" id="3.6.4.12"/>
    </reaction>
    <physiologicalReaction direction="left-to-right" evidence="11">
        <dbReference type="Rhea" id="RHEA:13066"/>
    </physiologicalReaction>
</comment>
<organism evidence="16 17">
    <name type="scientific">Mesorhabditis spiculigera</name>
    <dbReference type="NCBI Taxonomy" id="96644"/>
    <lineage>
        <taxon>Eukaryota</taxon>
        <taxon>Metazoa</taxon>
        <taxon>Ecdysozoa</taxon>
        <taxon>Nematoda</taxon>
        <taxon>Chromadorea</taxon>
        <taxon>Rhabditida</taxon>
        <taxon>Rhabditina</taxon>
        <taxon>Rhabditomorpha</taxon>
        <taxon>Rhabditoidea</taxon>
        <taxon>Rhabditidae</taxon>
        <taxon>Mesorhabditinae</taxon>
        <taxon>Mesorhabditis</taxon>
    </lineage>
</organism>
<keyword evidence="17" id="KW-1185">Reference proteome</keyword>
<dbReference type="Gene3D" id="3.40.50.300">
    <property type="entry name" value="P-loop containing nucleotide triphosphate hydrolases"/>
    <property type="match status" value="1"/>
</dbReference>
<evidence type="ECO:0000313" key="17">
    <source>
        <dbReference type="Proteomes" id="UP001177023"/>
    </source>
</evidence>
<dbReference type="InterPro" id="IPR012340">
    <property type="entry name" value="NA-bd_OB-fold"/>
</dbReference>
<comment type="similarity">
    <text evidence="2 12">Belongs to the MCM family.</text>
</comment>
<dbReference type="InterPro" id="IPR018525">
    <property type="entry name" value="MCM_CS"/>
</dbReference>
<dbReference type="SUPFAM" id="SSF52540">
    <property type="entry name" value="P-loop containing nucleoside triphosphate hydrolases"/>
    <property type="match status" value="1"/>
</dbReference>
<keyword evidence="9" id="KW-0539">Nucleus</keyword>
<dbReference type="PROSITE" id="PS50051">
    <property type="entry name" value="MCM_2"/>
    <property type="match status" value="1"/>
</dbReference>
<evidence type="ECO:0000256" key="1">
    <source>
        <dbReference type="ARBA" id="ARBA00004123"/>
    </source>
</evidence>
<dbReference type="PANTHER" id="PTHR11630:SF43">
    <property type="entry name" value="DNA REPLICATION LICENSING FACTOR MCM6"/>
    <property type="match status" value="1"/>
</dbReference>
<keyword evidence="5 13" id="KW-0378">Hydrolase</keyword>
<dbReference type="GO" id="GO:0005634">
    <property type="term" value="C:nucleus"/>
    <property type="evidence" value="ECO:0007669"/>
    <property type="project" value="UniProtKB-SubCell"/>
</dbReference>
<feature type="domain" description="MCM C-terminal AAA(+) ATPase" evidence="15">
    <location>
        <begin position="341"/>
        <end position="548"/>
    </location>
</feature>
<comment type="subcellular location">
    <subcellularLocation>
        <location evidence="1 13">Nucleus</location>
    </subcellularLocation>
</comment>
<dbReference type="AlphaFoldDB" id="A0AA36CSY1"/>
<evidence type="ECO:0000313" key="16">
    <source>
        <dbReference type="EMBL" id="CAJ0573879.1"/>
    </source>
</evidence>
<keyword evidence="8 12" id="KW-0238">DNA-binding</keyword>
<dbReference type="FunFam" id="3.40.50.300:FF:000115">
    <property type="entry name" value="DNA helicase"/>
    <property type="match status" value="1"/>
</dbReference>
<dbReference type="Gene3D" id="2.40.50.140">
    <property type="entry name" value="Nucleic acid-binding proteins"/>
    <property type="match status" value="1"/>
</dbReference>
<keyword evidence="3 13" id="KW-0235">DNA replication</keyword>
<dbReference type="EC" id="3.6.4.12" evidence="13"/>
<dbReference type="Proteomes" id="UP001177023">
    <property type="component" value="Unassembled WGS sequence"/>
</dbReference>
<dbReference type="FunFam" id="2.20.28.10:FF:000003">
    <property type="entry name" value="DNA helicase"/>
    <property type="match status" value="1"/>
</dbReference>
<dbReference type="Pfam" id="PF14551">
    <property type="entry name" value="MCM_N"/>
    <property type="match status" value="1"/>
</dbReference>
<evidence type="ECO:0000256" key="13">
    <source>
        <dbReference type="RuleBase" id="RU368064"/>
    </source>
</evidence>
<dbReference type="GO" id="GO:0016787">
    <property type="term" value="F:hydrolase activity"/>
    <property type="evidence" value="ECO:0007669"/>
    <property type="project" value="UniProtKB-KW"/>
</dbReference>
<dbReference type="PRINTS" id="PR01657">
    <property type="entry name" value="MCMFAMILY"/>
</dbReference>
<evidence type="ECO:0000256" key="7">
    <source>
        <dbReference type="ARBA" id="ARBA00022840"/>
    </source>
</evidence>
<dbReference type="Gene3D" id="3.30.1640.10">
    <property type="entry name" value="mini-chromosome maintenance (MCM) complex, chain A, domain 1"/>
    <property type="match status" value="1"/>
</dbReference>
<keyword evidence="4 12" id="KW-0547">Nucleotide-binding</keyword>
<dbReference type="GO" id="GO:0003697">
    <property type="term" value="F:single-stranded DNA binding"/>
    <property type="evidence" value="ECO:0007669"/>
    <property type="project" value="TreeGrafter"/>
</dbReference>
<feature type="compositionally biased region" description="Polar residues" evidence="14">
    <location>
        <begin position="676"/>
        <end position="685"/>
    </location>
</feature>
<dbReference type="GO" id="GO:0000727">
    <property type="term" value="P:double-strand break repair via break-induced replication"/>
    <property type="evidence" value="ECO:0007669"/>
    <property type="project" value="TreeGrafter"/>
</dbReference>
<evidence type="ECO:0000259" key="15">
    <source>
        <dbReference type="PROSITE" id="PS50051"/>
    </source>
</evidence>
<dbReference type="GO" id="GO:1990518">
    <property type="term" value="F:single-stranded 3'-5' DNA helicase activity"/>
    <property type="evidence" value="ECO:0007669"/>
    <property type="project" value="TreeGrafter"/>
</dbReference>
<dbReference type="Gene3D" id="1.20.58.870">
    <property type="match status" value="1"/>
</dbReference>
<protein>
    <recommendedName>
        <fullName evidence="13">DNA replication licensing factor MCM6</fullName>
        <ecNumber evidence="13">3.6.4.12</ecNumber>
    </recommendedName>
</protein>
<dbReference type="InterPro" id="IPR027925">
    <property type="entry name" value="MCM_N"/>
</dbReference>
<evidence type="ECO:0000256" key="11">
    <source>
        <dbReference type="ARBA" id="ARBA00048432"/>
    </source>
</evidence>
<evidence type="ECO:0000256" key="4">
    <source>
        <dbReference type="ARBA" id="ARBA00022741"/>
    </source>
</evidence>
<feature type="non-terminal residue" evidence="16">
    <location>
        <position position="1"/>
    </location>
</feature>
<dbReference type="EMBL" id="CATQJA010002624">
    <property type="protein sequence ID" value="CAJ0573879.1"/>
    <property type="molecule type" value="Genomic_DNA"/>
</dbReference>
<dbReference type="GO" id="GO:0006270">
    <property type="term" value="P:DNA replication initiation"/>
    <property type="evidence" value="ECO:0007669"/>
    <property type="project" value="UniProtKB-UniRule"/>
</dbReference>
<dbReference type="PRINTS" id="PR01662">
    <property type="entry name" value="MCMPROTEIN6"/>
</dbReference>
<dbReference type="SMART" id="SM00350">
    <property type="entry name" value="MCM"/>
    <property type="match status" value="1"/>
</dbReference>
<evidence type="ECO:0000256" key="8">
    <source>
        <dbReference type="ARBA" id="ARBA00023125"/>
    </source>
</evidence>
<evidence type="ECO:0000256" key="14">
    <source>
        <dbReference type="SAM" id="MobiDB-lite"/>
    </source>
</evidence>
<dbReference type="InterPro" id="IPR041562">
    <property type="entry name" value="MCM_lid"/>
</dbReference>
<dbReference type="InterPro" id="IPR033762">
    <property type="entry name" value="MCM_OB"/>
</dbReference>
<reference evidence="16" key="1">
    <citation type="submission" date="2023-06" db="EMBL/GenBank/DDBJ databases">
        <authorList>
            <person name="Delattre M."/>
        </authorList>
    </citation>
    <scope>NUCLEOTIDE SEQUENCE</scope>
    <source>
        <strain evidence="16">AF72</strain>
    </source>
</reference>
<evidence type="ECO:0000256" key="2">
    <source>
        <dbReference type="ARBA" id="ARBA00008010"/>
    </source>
</evidence>
<feature type="region of interest" description="Disordered" evidence="14">
    <location>
        <begin position="676"/>
        <end position="702"/>
    </location>
</feature>
<dbReference type="Pfam" id="PF00493">
    <property type="entry name" value="MCM"/>
    <property type="match status" value="1"/>
</dbReference>
<keyword evidence="10 13" id="KW-0131">Cell cycle</keyword>
<evidence type="ECO:0000256" key="5">
    <source>
        <dbReference type="ARBA" id="ARBA00022801"/>
    </source>
</evidence>
<dbReference type="InterPro" id="IPR027417">
    <property type="entry name" value="P-loop_NTPase"/>
</dbReference>
<dbReference type="GO" id="GO:1902969">
    <property type="term" value="P:mitotic DNA replication"/>
    <property type="evidence" value="ECO:0007669"/>
    <property type="project" value="TreeGrafter"/>
</dbReference>
<comment type="subunit">
    <text evidence="13">Component of the MCM2-7 complex.</text>
</comment>
<proteinExistence type="inferred from homology"/>
<comment type="function">
    <text evidence="13">Acts as component of the MCM2-7 complex (MCM complex) which is the replicative helicase essential for 'once per cell cycle' DNA replication initiation and elongation in eukaryotic cells. The active ATPase sites in the MCM2-7 ring are formed through the interaction surfaces of two neighboring subunits such that a critical structure of a conserved arginine finger motif is provided in trans relative to the ATP-binding site of the Walker A box of the adjacent subunit. The six ATPase active sites, however, are likely to contribute differentially to the complex helicase activity.</text>
</comment>
<dbReference type="InterPro" id="IPR001208">
    <property type="entry name" value="MCM_dom"/>
</dbReference>
<dbReference type="Pfam" id="PF17207">
    <property type="entry name" value="MCM_OB"/>
    <property type="match status" value="1"/>
</dbReference>
<gene>
    <name evidence="16" type="ORF">MSPICULIGERA_LOCUS12225</name>
</gene>
<evidence type="ECO:0000256" key="12">
    <source>
        <dbReference type="RuleBase" id="RU004070"/>
    </source>
</evidence>
<dbReference type="InterPro" id="IPR041024">
    <property type="entry name" value="Mcm6_C"/>
</dbReference>
<dbReference type="GO" id="GO:0005524">
    <property type="term" value="F:ATP binding"/>
    <property type="evidence" value="ECO:0007669"/>
    <property type="project" value="UniProtKB-UniRule"/>
</dbReference>
<evidence type="ECO:0000256" key="10">
    <source>
        <dbReference type="ARBA" id="ARBA00023306"/>
    </source>
</evidence>
<dbReference type="PANTHER" id="PTHR11630">
    <property type="entry name" value="DNA REPLICATION LICENSING FACTOR MCM FAMILY MEMBER"/>
    <property type="match status" value="1"/>
</dbReference>
<dbReference type="Pfam" id="PF18263">
    <property type="entry name" value="WHD_MCM6"/>
    <property type="match status" value="1"/>
</dbReference>
<dbReference type="InterPro" id="IPR031327">
    <property type="entry name" value="MCM"/>
</dbReference>
<evidence type="ECO:0000256" key="9">
    <source>
        <dbReference type="ARBA" id="ARBA00023242"/>
    </source>
</evidence>
<dbReference type="InterPro" id="IPR008049">
    <property type="entry name" value="MCM6"/>
</dbReference>